<proteinExistence type="predicted"/>
<accession>A0ACC1KGL7</accession>
<dbReference type="Proteomes" id="UP001140066">
    <property type="component" value="Unassembled WGS sequence"/>
</dbReference>
<sequence length="227" mass="25659">MDHHQSQTLGRSQRGVDSIRGLREMLSQVEPTKEEEEDSSDVDDINTETAINTLYNLLSELGDLNRSNRRTAEHLSEKFHSLQAQLNDNASPHSDDTFHTPPMGRADQRISSTQTDLQATEVDQEERLQRLEEENRALKKDVSVLVAAVKEHQDMGKEYEATLARALVALRSAAFTRHLEIGDIQTRYHELLTAEQSLNTRLQSENLSLRSLLSNTAKAIRTTLADE</sequence>
<name>A0ACC1KGL7_9FUNG</name>
<evidence type="ECO:0000313" key="1">
    <source>
        <dbReference type="EMBL" id="KAJ2789276.1"/>
    </source>
</evidence>
<comment type="caution">
    <text evidence="1">The sequence shown here is derived from an EMBL/GenBank/DDBJ whole genome shotgun (WGS) entry which is preliminary data.</text>
</comment>
<organism evidence="1 2">
    <name type="scientific">Coemansia linderi</name>
    <dbReference type="NCBI Taxonomy" id="2663919"/>
    <lineage>
        <taxon>Eukaryota</taxon>
        <taxon>Fungi</taxon>
        <taxon>Fungi incertae sedis</taxon>
        <taxon>Zoopagomycota</taxon>
        <taxon>Kickxellomycotina</taxon>
        <taxon>Kickxellomycetes</taxon>
        <taxon>Kickxellales</taxon>
        <taxon>Kickxellaceae</taxon>
        <taxon>Coemansia</taxon>
    </lineage>
</organism>
<keyword evidence="2" id="KW-1185">Reference proteome</keyword>
<reference evidence="1" key="1">
    <citation type="submission" date="2022-07" db="EMBL/GenBank/DDBJ databases">
        <title>Phylogenomic reconstructions and comparative analyses of Kickxellomycotina fungi.</title>
        <authorList>
            <person name="Reynolds N.K."/>
            <person name="Stajich J.E."/>
            <person name="Barry K."/>
            <person name="Grigoriev I.V."/>
            <person name="Crous P."/>
            <person name="Smith M.E."/>
        </authorList>
    </citation>
    <scope>NUCLEOTIDE SEQUENCE</scope>
    <source>
        <strain evidence="1">BCRC 34191</strain>
    </source>
</reference>
<dbReference type="EMBL" id="JANBUK010000621">
    <property type="protein sequence ID" value="KAJ2789276.1"/>
    <property type="molecule type" value="Genomic_DNA"/>
</dbReference>
<protein>
    <submittedName>
        <fullName evidence="1">Uncharacterized protein</fullName>
    </submittedName>
</protein>
<evidence type="ECO:0000313" key="2">
    <source>
        <dbReference type="Proteomes" id="UP001140066"/>
    </source>
</evidence>
<gene>
    <name evidence="1" type="ORF">GGI18_002498</name>
</gene>